<organism evidence="8 9">
    <name type="scientific">Solemya velum gill symbiont</name>
    <dbReference type="NCBI Taxonomy" id="2340"/>
    <lineage>
        <taxon>Bacteria</taxon>
        <taxon>Pseudomonadati</taxon>
        <taxon>Pseudomonadota</taxon>
        <taxon>Gammaproteobacteria</taxon>
        <taxon>sulfur-oxidizing symbionts</taxon>
    </lineage>
</organism>
<reference evidence="8 9" key="1">
    <citation type="submission" date="2016-11" db="EMBL/GenBank/DDBJ databases">
        <title>Mixed transmission modes and dynamic genome evolution in an obligate animal-bacterial symbiosis.</title>
        <authorList>
            <person name="Russell S.L."/>
            <person name="Corbett-Detig R.B."/>
            <person name="Cavanaugh C.M."/>
        </authorList>
    </citation>
    <scope>NUCLEOTIDE SEQUENCE [LARGE SCALE GENOMIC DNA]</scope>
    <source>
        <strain evidence="8">MA-KB16</strain>
    </source>
</reference>
<keyword evidence="4 7" id="KW-0812">Transmembrane</keyword>
<keyword evidence="6 7" id="KW-0472">Membrane</keyword>
<dbReference type="GO" id="GO:0000041">
    <property type="term" value="P:transition metal ion transport"/>
    <property type="evidence" value="ECO:0007669"/>
    <property type="project" value="InterPro"/>
</dbReference>
<feature type="transmembrane region" description="Helical" evidence="7">
    <location>
        <begin position="138"/>
        <end position="166"/>
    </location>
</feature>
<feature type="transmembrane region" description="Helical" evidence="7">
    <location>
        <begin position="105"/>
        <end position="126"/>
    </location>
</feature>
<dbReference type="Proteomes" id="UP000190962">
    <property type="component" value="Unassembled WGS sequence"/>
</dbReference>
<evidence type="ECO:0000256" key="2">
    <source>
        <dbReference type="ARBA" id="ARBA00022448"/>
    </source>
</evidence>
<evidence type="ECO:0000256" key="6">
    <source>
        <dbReference type="ARBA" id="ARBA00023136"/>
    </source>
</evidence>
<evidence type="ECO:0000256" key="5">
    <source>
        <dbReference type="ARBA" id="ARBA00022989"/>
    </source>
</evidence>
<evidence type="ECO:0000313" key="9">
    <source>
        <dbReference type="Proteomes" id="UP000190962"/>
    </source>
</evidence>
<evidence type="ECO:0000256" key="7">
    <source>
        <dbReference type="SAM" id="Phobius"/>
    </source>
</evidence>
<dbReference type="Pfam" id="PF01891">
    <property type="entry name" value="CbiM"/>
    <property type="match status" value="1"/>
</dbReference>
<accession>A0A1T2NDA2</accession>
<sequence length="220" mass="24697">MYLSSEQLLPQLLVACGLLYLLMLYAAVRYAPWQKLMVRENSNTYFATLVGMLFLWMLGTEIEGGAVFHLSAMTSLTLMVGWQFAIIGGSLVLAGLILTQQGEWLAFLPSSLVSILVPVMMTWFLLVLVRSLLPKHFFIYIFFNAFFTGAISMMSAAACTVSLLFLSGVPYESLWNGFVIWIPLMLFPEAVLNGWIMTVLVGLKPEWVSTFSDHEYLHGK</sequence>
<keyword evidence="5 7" id="KW-1133">Transmembrane helix</keyword>
<dbReference type="RefSeq" id="WP_078452643.1">
    <property type="nucleotide sequence ID" value="NZ_MPNX01000004.1"/>
</dbReference>
<gene>
    <name evidence="8" type="ORF">BOV88_04810</name>
</gene>
<evidence type="ECO:0000256" key="4">
    <source>
        <dbReference type="ARBA" id="ARBA00022692"/>
    </source>
</evidence>
<dbReference type="GeneID" id="86992016"/>
<keyword evidence="3" id="KW-1003">Cell membrane</keyword>
<dbReference type="AlphaFoldDB" id="A0A1T2NDA2"/>
<comment type="subcellular location">
    <subcellularLocation>
        <location evidence="1">Cell membrane</location>
        <topology evidence="1">Multi-pass membrane protein</topology>
    </subcellularLocation>
</comment>
<feature type="transmembrane region" description="Helical" evidence="7">
    <location>
        <begin position="178"/>
        <end position="203"/>
    </location>
</feature>
<name>A0A1T2NDA2_SOVGS</name>
<dbReference type="EMBL" id="MPNX01000004">
    <property type="protein sequence ID" value="OOY35564.1"/>
    <property type="molecule type" value="Genomic_DNA"/>
</dbReference>
<dbReference type="GO" id="GO:0005886">
    <property type="term" value="C:plasma membrane"/>
    <property type="evidence" value="ECO:0007669"/>
    <property type="project" value="UniProtKB-SubCell"/>
</dbReference>
<evidence type="ECO:0000256" key="3">
    <source>
        <dbReference type="ARBA" id="ARBA00022475"/>
    </source>
</evidence>
<comment type="caution">
    <text evidence="8">The sequence shown here is derived from an EMBL/GenBank/DDBJ whole genome shotgun (WGS) entry which is preliminary data.</text>
</comment>
<feature type="transmembrane region" description="Helical" evidence="7">
    <location>
        <begin position="12"/>
        <end position="31"/>
    </location>
</feature>
<dbReference type="Gene3D" id="1.10.1760.20">
    <property type="match status" value="1"/>
</dbReference>
<protein>
    <submittedName>
        <fullName evidence="8">Uncharacterized protein</fullName>
    </submittedName>
</protein>
<dbReference type="InterPro" id="IPR002751">
    <property type="entry name" value="CbiM/NikMN"/>
</dbReference>
<proteinExistence type="predicted"/>
<evidence type="ECO:0000256" key="1">
    <source>
        <dbReference type="ARBA" id="ARBA00004651"/>
    </source>
</evidence>
<feature type="transmembrane region" description="Helical" evidence="7">
    <location>
        <begin position="43"/>
        <end position="59"/>
    </location>
</feature>
<evidence type="ECO:0000313" key="8">
    <source>
        <dbReference type="EMBL" id="OOY35564.1"/>
    </source>
</evidence>
<keyword evidence="2" id="KW-0813">Transport</keyword>
<feature type="transmembrane region" description="Helical" evidence="7">
    <location>
        <begin position="79"/>
        <end position="98"/>
    </location>
</feature>